<gene>
    <name evidence="1" type="ordered locus">Sfum_0895</name>
</gene>
<dbReference type="OrthoDB" id="5520200at2"/>
<dbReference type="RefSeq" id="WP_011697762.1">
    <property type="nucleotide sequence ID" value="NC_008554.1"/>
</dbReference>
<dbReference type="InParanoid" id="A0LGN9"/>
<name>A0LGN9_SYNFM</name>
<accession>A0LGN9</accession>
<proteinExistence type="predicted"/>
<protein>
    <recommendedName>
        <fullName evidence="3">CopG domain protein DNA-binding domain protein</fullName>
    </recommendedName>
</protein>
<evidence type="ECO:0008006" key="3">
    <source>
        <dbReference type="Google" id="ProtNLM"/>
    </source>
</evidence>
<dbReference type="EMBL" id="CP000478">
    <property type="protein sequence ID" value="ABK16591.1"/>
    <property type="molecule type" value="Genomic_DNA"/>
</dbReference>
<dbReference type="KEGG" id="sfu:Sfum_0895"/>
<keyword evidence="2" id="KW-1185">Reference proteome</keyword>
<evidence type="ECO:0000313" key="2">
    <source>
        <dbReference type="Proteomes" id="UP000001784"/>
    </source>
</evidence>
<dbReference type="Proteomes" id="UP000001784">
    <property type="component" value="Chromosome"/>
</dbReference>
<dbReference type="HOGENOM" id="CLU_186850_0_0_7"/>
<dbReference type="eggNOG" id="ENOG503396H">
    <property type="taxonomic scope" value="Bacteria"/>
</dbReference>
<evidence type="ECO:0000313" key="1">
    <source>
        <dbReference type="EMBL" id="ABK16591.1"/>
    </source>
</evidence>
<dbReference type="AlphaFoldDB" id="A0LGN9"/>
<sequence>MRTTLTIDDEIAVSLKDLAHRSGKSFRQVVNDALRKGAHALENPEARPYRLSPTSLGLLRSNINLDKALNLADEREDAAIAMKLELRK</sequence>
<reference evidence="1 2" key="1">
    <citation type="submission" date="2006-10" db="EMBL/GenBank/DDBJ databases">
        <title>Complete sequence of Syntrophobacter fumaroxidans MPOB.</title>
        <authorList>
            <consortium name="US DOE Joint Genome Institute"/>
            <person name="Copeland A."/>
            <person name="Lucas S."/>
            <person name="Lapidus A."/>
            <person name="Barry K."/>
            <person name="Detter J.C."/>
            <person name="Glavina del Rio T."/>
            <person name="Hammon N."/>
            <person name="Israni S."/>
            <person name="Pitluck S."/>
            <person name="Goltsman E.G."/>
            <person name="Martinez M."/>
            <person name="Schmutz J."/>
            <person name="Larimer F."/>
            <person name="Land M."/>
            <person name="Hauser L."/>
            <person name="Kyrpides N."/>
            <person name="Kim E."/>
            <person name="Boone D.R."/>
            <person name="Brockman F."/>
            <person name="Culley D."/>
            <person name="Ferry J."/>
            <person name="Gunsalus R."/>
            <person name="McInerney M.J."/>
            <person name="Morrison M."/>
            <person name="Plugge C."/>
            <person name="Rohlin L."/>
            <person name="Scholten J."/>
            <person name="Sieber J."/>
            <person name="Stams A.J.M."/>
            <person name="Worm P."/>
            <person name="Henstra A.M."/>
            <person name="Richardson P."/>
        </authorList>
    </citation>
    <scope>NUCLEOTIDE SEQUENCE [LARGE SCALE GENOMIC DNA]</scope>
    <source>
        <strain evidence="2">DSM 10017 / MPOB</strain>
    </source>
</reference>
<organism evidence="1 2">
    <name type="scientific">Syntrophobacter fumaroxidans (strain DSM 10017 / MPOB)</name>
    <dbReference type="NCBI Taxonomy" id="335543"/>
    <lineage>
        <taxon>Bacteria</taxon>
        <taxon>Pseudomonadati</taxon>
        <taxon>Thermodesulfobacteriota</taxon>
        <taxon>Syntrophobacteria</taxon>
        <taxon>Syntrophobacterales</taxon>
        <taxon>Syntrophobacteraceae</taxon>
        <taxon>Syntrophobacter</taxon>
    </lineage>
</organism>